<gene>
    <name evidence="2" type="ORF">IMZ28_09740</name>
</gene>
<dbReference type="KEGG" id="sinu:IMZ28_09740"/>
<dbReference type="RefSeq" id="WP_197548406.1">
    <property type="nucleotide sequence ID" value="NZ_CP063164.1"/>
</dbReference>
<dbReference type="EMBL" id="CP063164">
    <property type="protein sequence ID" value="QOR61698.1"/>
    <property type="molecule type" value="Genomic_DNA"/>
</dbReference>
<dbReference type="Gene3D" id="3.30.420.130">
    <property type="entry name" value="Dinitrogenase iron-molybdenum cofactor biosynthesis domain"/>
    <property type="match status" value="1"/>
</dbReference>
<dbReference type="InterPro" id="IPR036105">
    <property type="entry name" value="DiNase_FeMo-co_biosyn_sf"/>
</dbReference>
<evidence type="ECO:0000313" key="2">
    <source>
        <dbReference type="EMBL" id="QOR61698.1"/>
    </source>
</evidence>
<evidence type="ECO:0000313" key="3">
    <source>
        <dbReference type="Proteomes" id="UP000595074"/>
    </source>
</evidence>
<evidence type="ECO:0000259" key="1">
    <source>
        <dbReference type="Pfam" id="PF02579"/>
    </source>
</evidence>
<accession>A0A7M1S2V8</accession>
<keyword evidence="3" id="KW-1185">Reference proteome</keyword>
<sequence length="121" mass="13651">MNKENPPLAPLFGKAKWFAFIRNNQIEITANPAHGGKAVVEWLVKEGVNIVIFQEMGLSPYEKIKDTGDMALFHAGYERILLADVLEKFQQNSLQMINDTNMAEVIARHETKHSHGHTDGH</sequence>
<dbReference type="Pfam" id="PF02579">
    <property type="entry name" value="Nitro_FeMo-Co"/>
    <property type="match status" value="1"/>
</dbReference>
<organism evidence="2 3">
    <name type="scientific">Sulfurovum indicum</name>
    <dbReference type="NCBI Taxonomy" id="2779528"/>
    <lineage>
        <taxon>Bacteria</taxon>
        <taxon>Pseudomonadati</taxon>
        <taxon>Campylobacterota</taxon>
        <taxon>Epsilonproteobacteria</taxon>
        <taxon>Campylobacterales</taxon>
        <taxon>Sulfurovaceae</taxon>
        <taxon>Sulfurovum</taxon>
    </lineage>
</organism>
<dbReference type="SUPFAM" id="SSF53146">
    <property type="entry name" value="Nitrogenase accessory factor-like"/>
    <property type="match status" value="1"/>
</dbReference>
<protein>
    <submittedName>
        <fullName evidence="2">NifB/NifX family molybdenum-iron cluster-binding protein</fullName>
    </submittedName>
</protein>
<reference evidence="2 3" key="1">
    <citation type="submission" date="2020-10" db="EMBL/GenBank/DDBJ databases">
        <title>The genome of sulfurovum sp.</title>
        <authorList>
            <person name="Xie S."/>
            <person name="Shao Z."/>
            <person name="Jiang L."/>
        </authorList>
    </citation>
    <scope>NUCLEOTIDE SEQUENCE [LARGE SCALE GENOMIC DNA]</scope>
    <source>
        <strain evidence="2 3">ST-419</strain>
    </source>
</reference>
<proteinExistence type="predicted"/>
<feature type="domain" description="Dinitrogenase iron-molybdenum cofactor biosynthesis" evidence="1">
    <location>
        <begin position="8"/>
        <end position="90"/>
    </location>
</feature>
<dbReference type="InterPro" id="IPR003731">
    <property type="entry name" value="Di-Nase_FeMo-co_biosynth"/>
</dbReference>
<dbReference type="Proteomes" id="UP000595074">
    <property type="component" value="Chromosome"/>
</dbReference>
<dbReference type="AlphaFoldDB" id="A0A7M1S2V8"/>
<name>A0A7M1S2V8_9BACT</name>